<dbReference type="InterPro" id="IPR044876">
    <property type="entry name" value="HRDC_dom_sf"/>
</dbReference>
<sequence>MKLQFFSVDALEPDSDQETIDDFCTRHRLVSVDKRFVERSEFCYWSVCVTYLEPSSSPSKPTKAVDKRGQVDYREILGAEDFAVYAKLRDLRKAISEAENTPVYAIISNAQMADMVTKRVTTAAALGEINGVGDAKLEKYGERFLTLLKTEFQSSAAPPSSVGASLAGDSSGESLAGQAPTRTTQADETSLHPAG</sequence>
<reference evidence="3" key="2">
    <citation type="submission" date="2023-04" db="EMBL/GenBank/DDBJ databases">
        <authorList>
            <person name="Beletskiy A.V."/>
            <person name="Mardanov A.V."/>
            <person name="Ravin N.V."/>
        </authorList>
    </citation>
    <scope>NUCLEOTIDE SEQUENCE</scope>
    <source>
        <strain evidence="3">GKL-02</strain>
    </source>
</reference>
<organism evidence="3">
    <name type="scientific">Candidatus Thiothrix putei</name>
    <dbReference type="NCBI Taxonomy" id="3080811"/>
    <lineage>
        <taxon>Bacteria</taxon>
        <taxon>Pseudomonadati</taxon>
        <taxon>Pseudomonadota</taxon>
        <taxon>Gammaproteobacteria</taxon>
        <taxon>Thiotrichales</taxon>
        <taxon>Thiotrichaceae</taxon>
        <taxon>Thiothrix</taxon>
    </lineage>
</organism>
<dbReference type="KEGG" id="tput:QJT81_16205"/>
<dbReference type="GO" id="GO:0003676">
    <property type="term" value="F:nucleic acid binding"/>
    <property type="evidence" value="ECO:0007669"/>
    <property type="project" value="InterPro"/>
</dbReference>
<name>A0AA95H9V4_9GAMM</name>
<proteinExistence type="predicted"/>
<feature type="region of interest" description="Disordered" evidence="1">
    <location>
        <begin position="155"/>
        <end position="195"/>
    </location>
</feature>
<evidence type="ECO:0000313" key="3">
    <source>
        <dbReference type="EMBL" id="WGZ93336.1"/>
    </source>
</evidence>
<feature type="compositionally biased region" description="Low complexity" evidence="1">
    <location>
        <begin position="155"/>
        <end position="168"/>
    </location>
</feature>
<dbReference type="InterPro" id="IPR002121">
    <property type="entry name" value="HRDC_dom"/>
</dbReference>
<dbReference type="AlphaFoldDB" id="A0AA95H9V4"/>
<dbReference type="InterPro" id="IPR010997">
    <property type="entry name" value="HRDC-like_sf"/>
</dbReference>
<feature type="domain" description="HRDC" evidence="2">
    <location>
        <begin position="78"/>
        <end position="158"/>
    </location>
</feature>
<dbReference type="Pfam" id="PF00570">
    <property type="entry name" value="HRDC"/>
    <property type="match status" value="1"/>
</dbReference>
<protein>
    <submittedName>
        <fullName evidence="3">HRDC domain-containing protein</fullName>
    </submittedName>
</protein>
<dbReference type="Proteomes" id="UP001301326">
    <property type="component" value="Chromosome"/>
</dbReference>
<dbReference type="SMART" id="SM00341">
    <property type="entry name" value="HRDC"/>
    <property type="match status" value="1"/>
</dbReference>
<accession>A0AA95H9V4</accession>
<gene>
    <name evidence="3" type="ORF">QJT81_16205</name>
</gene>
<dbReference type="GO" id="GO:0000166">
    <property type="term" value="F:nucleotide binding"/>
    <property type="evidence" value="ECO:0007669"/>
    <property type="project" value="InterPro"/>
</dbReference>
<reference evidence="3" key="1">
    <citation type="journal article" date="2023" name="Int. J. Mol. Sci.">
        <title>Metagenomics Revealed a New Genus 'Candidatus Thiocaldithrix dubininis' gen. nov., sp. nov. and a New Species 'Candidatus Thiothrix putei' sp. nov. in the Family Thiotrichaceae, Some Members of Which Have Traits of Both Na+- and H+-Motive Energetics.</title>
        <authorList>
            <person name="Ravin N.V."/>
            <person name="Muntyan M.S."/>
            <person name="Smolyakov D.D."/>
            <person name="Rudenko T.S."/>
            <person name="Beletsky A.V."/>
            <person name="Mardanov A.V."/>
            <person name="Grabovich M.Y."/>
        </authorList>
    </citation>
    <scope>NUCLEOTIDE SEQUENCE</scope>
    <source>
        <strain evidence="3">GKL-02</strain>
    </source>
</reference>
<dbReference type="Gene3D" id="1.10.150.80">
    <property type="entry name" value="HRDC domain"/>
    <property type="match status" value="1"/>
</dbReference>
<evidence type="ECO:0000256" key="1">
    <source>
        <dbReference type="SAM" id="MobiDB-lite"/>
    </source>
</evidence>
<dbReference type="PROSITE" id="PS50967">
    <property type="entry name" value="HRDC"/>
    <property type="match status" value="1"/>
</dbReference>
<dbReference type="EMBL" id="CP124756">
    <property type="protein sequence ID" value="WGZ93336.1"/>
    <property type="molecule type" value="Genomic_DNA"/>
</dbReference>
<evidence type="ECO:0000259" key="2">
    <source>
        <dbReference type="PROSITE" id="PS50967"/>
    </source>
</evidence>
<dbReference type="SUPFAM" id="SSF47819">
    <property type="entry name" value="HRDC-like"/>
    <property type="match status" value="1"/>
</dbReference>